<evidence type="ECO:0000313" key="2">
    <source>
        <dbReference type="EMBL" id="KAK7198283.1"/>
    </source>
</evidence>
<dbReference type="AlphaFoldDB" id="A0AAW0EWA1"/>
<evidence type="ECO:0000256" key="1">
    <source>
        <dbReference type="SAM" id="MobiDB-lite"/>
    </source>
</evidence>
<accession>A0AAW0EWA1</accession>
<gene>
    <name evidence="2" type="ORF">NESM_000785800</name>
</gene>
<feature type="region of interest" description="Disordered" evidence="1">
    <location>
        <begin position="34"/>
        <end position="189"/>
    </location>
</feature>
<organism evidence="2 3">
    <name type="scientific">Novymonas esmeraldas</name>
    <dbReference type="NCBI Taxonomy" id="1808958"/>
    <lineage>
        <taxon>Eukaryota</taxon>
        <taxon>Discoba</taxon>
        <taxon>Euglenozoa</taxon>
        <taxon>Kinetoplastea</taxon>
        <taxon>Metakinetoplastina</taxon>
        <taxon>Trypanosomatida</taxon>
        <taxon>Trypanosomatidae</taxon>
        <taxon>Novymonas</taxon>
    </lineage>
</organism>
<sequence>MPRKKKEEVCGKPNQYNLQTLEYDWRELPDTHVQVSPQQPRVRDYSAFAGYGPPGQRLNPITHEPLPSPGVGAAAASPTPLPSPSRPAQEEVRQRRSSPQLHNGKRDHVAELFGGAVAETPPRRAPRQPPPPPLALEAPSTPRDALPRGGSPVPALPYPSAGMYGALGGATPHGYAAPAPPAAPAAAPWSHEDIKRVLAVNSAEALRSYLR</sequence>
<evidence type="ECO:0000313" key="3">
    <source>
        <dbReference type="Proteomes" id="UP001430356"/>
    </source>
</evidence>
<keyword evidence="3" id="KW-1185">Reference proteome</keyword>
<reference evidence="2 3" key="1">
    <citation type="journal article" date="2021" name="MBio">
        <title>A New Model Trypanosomatid, Novymonas esmeraldas: Genomic Perception of Its 'Candidatus Pandoraea novymonadis' Endosymbiont.</title>
        <authorList>
            <person name="Zakharova A."/>
            <person name="Saura A."/>
            <person name="Butenko A."/>
            <person name="Podesvova L."/>
            <person name="Warmusova S."/>
            <person name="Kostygov A.Y."/>
            <person name="Nenarokova A."/>
            <person name="Lukes J."/>
            <person name="Opperdoes F.R."/>
            <person name="Yurchenko V."/>
        </authorList>
    </citation>
    <scope>NUCLEOTIDE SEQUENCE [LARGE SCALE GENOMIC DNA]</scope>
    <source>
        <strain evidence="2 3">E262AT.01</strain>
    </source>
</reference>
<proteinExistence type="predicted"/>
<comment type="caution">
    <text evidence="2">The sequence shown here is derived from an EMBL/GenBank/DDBJ whole genome shotgun (WGS) entry which is preliminary data.</text>
</comment>
<dbReference type="EMBL" id="JAECZO010000141">
    <property type="protein sequence ID" value="KAK7198283.1"/>
    <property type="molecule type" value="Genomic_DNA"/>
</dbReference>
<name>A0AAW0EWA1_9TRYP</name>
<feature type="compositionally biased region" description="Low complexity" evidence="1">
    <location>
        <begin position="69"/>
        <end position="78"/>
    </location>
</feature>
<dbReference type="Proteomes" id="UP001430356">
    <property type="component" value="Unassembled WGS sequence"/>
</dbReference>
<protein>
    <submittedName>
        <fullName evidence="2">Uncharacterized protein</fullName>
    </submittedName>
</protein>